<evidence type="ECO:0000313" key="1">
    <source>
        <dbReference type="EMBL" id="TYH09868.1"/>
    </source>
</evidence>
<proteinExistence type="predicted"/>
<name>A0A5D2FX31_GOSDA</name>
<organism evidence="1 2">
    <name type="scientific">Gossypium darwinii</name>
    <name type="common">Darwin's cotton</name>
    <name type="synonym">Gossypium barbadense var. darwinii</name>
    <dbReference type="NCBI Taxonomy" id="34276"/>
    <lineage>
        <taxon>Eukaryota</taxon>
        <taxon>Viridiplantae</taxon>
        <taxon>Streptophyta</taxon>
        <taxon>Embryophyta</taxon>
        <taxon>Tracheophyta</taxon>
        <taxon>Spermatophyta</taxon>
        <taxon>Magnoliopsida</taxon>
        <taxon>eudicotyledons</taxon>
        <taxon>Gunneridae</taxon>
        <taxon>Pentapetalae</taxon>
        <taxon>rosids</taxon>
        <taxon>malvids</taxon>
        <taxon>Malvales</taxon>
        <taxon>Malvaceae</taxon>
        <taxon>Malvoideae</taxon>
        <taxon>Gossypium</taxon>
    </lineage>
</organism>
<dbReference type="EMBL" id="CM017694">
    <property type="protein sequence ID" value="TYH09868.1"/>
    <property type="molecule type" value="Genomic_DNA"/>
</dbReference>
<evidence type="ECO:0000313" key="2">
    <source>
        <dbReference type="Proteomes" id="UP000323506"/>
    </source>
</evidence>
<dbReference type="Proteomes" id="UP000323506">
    <property type="component" value="Chromosome A07"/>
</dbReference>
<dbReference type="AlphaFoldDB" id="A0A5D2FX31"/>
<gene>
    <name evidence="1" type="ORF">ES288_A07G131900v1</name>
</gene>
<sequence>MKKSTLFSISLATTISACTSNFQFTSELNIKETMEGRNNGEEDWR</sequence>
<keyword evidence="2" id="KW-1185">Reference proteome</keyword>
<accession>A0A5D2FX31</accession>
<dbReference type="PROSITE" id="PS51257">
    <property type="entry name" value="PROKAR_LIPOPROTEIN"/>
    <property type="match status" value="1"/>
</dbReference>
<reference evidence="1 2" key="1">
    <citation type="submission" date="2019-06" db="EMBL/GenBank/DDBJ databases">
        <title>WGS assembly of Gossypium darwinii.</title>
        <authorList>
            <person name="Chen Z.J."/>
            <person name="Sreedasyam A."/>
            <person name="Ando A."/>
            <person name="Song Q."/>
            <person name="De L."/>
            <person name="Hulse-Kemp A."/>
            <person name="Ding M."/>
            <person name="Ye W."/>
            <person name="Kirkbride R."/>
            <person name="Jenkins J."/>
            <person name="Plott C."/>
            <person name="Lovell J."/>
            <person name="Lin Y.-M."/>
            <person name="Vaughn R."/>
            <person name="Liu B."/>
            <person name="Li W."/>
            <person name="Simpson S."/>
            <person name="Scheffler B."/>
            <person name="Saski C."/>
            <person name="Grover C."/>
            <person name="Hu G."/>
            <person name="Conover J."/>
            <person name="Carlson J."/>
            <person name="Shu S."/>
            <person name="Boston L."/>
            <person name="Williams M."/>
            <person name="Peterson D."/>
            <person name="Mcgee K."/>
            <person name="Jones D."/>
            <person name="Wendel J."/>
            <person name="Stelly D."/>
            <person name="Grimwood J."/>
            <person name="Schmutz J."/>
        </authorList>
    </citation>
    <scope>NUCLEOTIDE SEQUENCE [LARGE SCALE GENOMIC DNA]</scope>
    <source>
        <strain evidence="1">1808015.09</strain>
    </source>
</reference>
<protein>
    <submittedName>
        <fullName evidence="1">Uncharacterized protein</fullName>
    </submittedName>
</protein>